<evidence type="ECO:0000256" key="6">
    <source>
        <dbReference type="ARBA" id="ARBA00013120"/>
    </source>
</evidence>
<keyword evidence="19" id="KW-1185">Reference proteome</keyword>
<dbReference type="GO" id="GO:0051287">
    <property type="term" value="F:NAD binding"/>
    <property type="evidence" value="ECO:0007669"/>
    <property type="project" value="InterPro"/>
</dbReference>
<dbReference type="GO" id="GO:0009088">
    <property type="term" value="P:threonine biosynthetic process"/>
    <property type="evidence" value="ECO:0007669"/>
    <property type="project" value="UniProtKB-UniRule"/>
</dbReference>
<dbReference type="CDD" id="cd18131">
    <property type="entry name" value="ASADH_C_bac_euk_like"/>
    <property type="match status" value="1"/>
</dbReference>
<keyword evidence="10 15" id="KW-0220">Diaminopimelate biosynthesis</keyword>
<dbReference type="SMART" id="SM00859">
    <property type="entry name" value="Semialdhyde_dh"/>
    <property type="match status" value="1"/>
</dbReference>
<dbReference type="InterPro" id="IPR036291">
    <property type="entry name" value="NAD(P)-bd_dom_sf"/>
</dbReference>
<comment type="function">
    <text evidence="15">Catalyzes the NADPH-dependent formation of L-aspartate-semialdehyde (L-ASA) by the reductive dephosphorylation of L-aspartyl-4-phosphate.</text>
</comment>
<feature type="active site" description="Proton acceptor" evidence="15 16">
    <location>
        <position position="237"/>
    </location>
</feature>
<dbReference type="Gene3D" id="3.30.360.10">
    <property type="entry name" value="Dihydrodipicolinate Reductase, domain 2"/>
    <property type="match status" value="1"/>
</dbReference>
<feature type="binding site" evidence="15">
    <location>
        <begin position="40"/>
        <end position="41"/>
    </location>
    <ligand>
        <name>NADP(+)</name>
        <dbReference type="ChEBI" id="CHEBI:58349"/>
    </ligand>
</feature>
<feature type="binding site" evidence="15">
    <location>
        <position position="310"/>
    </location>
    <ligand>
        <name>NADP(+)</name>
        <dbReference type="ChEBI" id="CHEBI:58349"/>
    </ligand>
</feature>
<dbReference type="OrthoDB" id="9805684at2"/>
<comment type="pathway">
    <text evidence="2 15">Amino-acid biosynthesis; L-lysine biosynthesis via DAP pathway; (S)-tetrahydrodipicolinate from L-aspartate: step 2/4.</text>
</comment>
<keyword evidence="12 15" id="KW-0457">Lysine biosynthesis</keyword>
<dbReference type="NCBIfam" id="NF011456">
    <property type="entry name" value="PRK14874.1"/>
    <property type="match status" value="1"/>
</dbReference>
<gene>
    <name evidence="15" type="primary">asd</name>
    <name evidence="18" type="ORF">CHL78_013515</name>
</gene>
<dbReference type="InterPro" id="IPR005986">
    <property type="entry name" value="Asp_semialdehyde_DH_beta"/>
</dbReference>
<dbReference type="RefSeq" id="WP_094369703.1">
    <property type="nucleotide sequence ID" value="NZ_NOJY02000027.1"/>
</dbReference>
<dbReference type="InterPro" id="IPR012080">
    <property type="entry name" value="Asp_semialdehyde_DH"/>
</dbReference>
<feature type="binding site" evidence="15">
    <location>
        <begin position="160"/>
        <end position="161"/>
    </location>
    <ligand>
        <name>NADP(+)</name>
        <dbReference type="ChEBI" id="CHEBI:58349"/>
    </ligand>
</feature>
<dbReference type="GO" id="GO:0009089">
    <property type="term" value="P:lysine biosynthetic process via diaminopimelate"/>
    <property type="evidence" value="ECO:0007669"/>
    <property type="project" value="UniProtKB-UniRule"/>
</dbReference>
<feature type="binding site" evidence="15">
    <location>
        <position position="101"/>
    </location>
    <ligand>
        <name>phosphate</name>
        <dbReference type="ChEBI" id="CHEBI:43474"/>
    </ligand>
</feature>
<keyword evidence="8 15" id="KW-0791">Threonine biosynthesis</keyword>
<evidence type="ECO:0000256" key="8">
    <source>
        <dbReference type="ARBA" id="ARBA00022697"/>
    </source>
</evidence>
<evidence type="ECO:0000256" key="7">
    <source>
        <dbReference type="ARBA" id="ARBA00022605"/>
    </source>
</evidence>
<dbReference type="GO" id="GO:0050661">
    <property type="term" value="F:NADP binding"/>
    <property type="evidence" value="ECO:0007669"/>
    <property type="project" value="UniProtKB-UniRule"/>
</dbReference>
<evidence type="ECO:0000259" key="17">
    <source>
        <dbReference type="SMART" id="SM00859"/>
    </source>
</evidence>
<protein>
    <recommendedName>
        <fullName evidence="6 15">Aspartate-semialdehyde dehydrogenase</fullName>
        <shortName evidence="15">ASA dehydrogenase</shortName>
        <shortName evidence="15">ASADH</shortName>
        <ecNumber evidence="6 15">1.2.1.11</ecNumber>
    </recommendedName>
    <alternativeName>
        <fullName evidence="15">Aspartate-beta-semialdehyde dehydrogenase</fullName>
    </alternativeName>
</protein>
<dbReference type="GO" id="GO:0004073">
    <property type="term" value="F:aspartate-semialdehyde dehydrogenase activity"/>
    <property type="evidence" value="ECO:0007669"/>
    <property type="project" value="UniProtKB-UniRule"/>
</dbReference>
<comment type="pathway">
    <text evidence="3 15">Amino-acid biosynthesis; L-threonine biosynthesis; L-threonine from L-aspartate: step 2/5.</text>
</comment>
<dbReference type="InterPro" id="IPR000534">
    <property type="entry name" value="Semialdehyde_DH_NAD-bd"/>
</dbReference>
<evidence type="ECO:0000313" key="19">
    <source>
        <dbReference type="Proteomes" id="UP000215694"/>
    </source>
</evidence>
<organism evidence="18 19">
    <name type="scientific">Romboutsia weinsteinii</name>
    <dbReference type="NCBI Taxonomy" id="2020949"/>
    <lineage>
        <taxon>Bacteria</taxon>
        <taxon>Bacillati</taxon>
        <taxon>Bacillota</taxon>
        <taxon>Clostridia</taxon>
        <taxon>Peptostreptococcales</taxon>
        <taxon>Peptostreptococcaceae</taxon>
        <taxon>Romboutsia</taxon>
    </lineage>
</organism>
<evidence type="ECO:0000313" key="18">
    <source>
        <dbReference type="EMBL" id="RDY26424.1"/>
    </source>
</evidence>
<dbReference type="GO" id="GO:0009097">
    <property type="term" value="P:isoleucine biosynthetic process"/>
    <property type="evidence" value="ECO:0007669"/>
    <property type="project" value="UniProtKB-UniRule"/>
</dbReference>
<feature type="binding site" evidence="15">
    <location>
        <position position="157"/>
    </location>
    <ligand>
        <name>substrate</name>
    </ligand>
</feature>
<dbReference type="Pfam" id="PF01118">
    <property type="entry name" value="Semialdhyde_dh"/>
    <property type="match status" value="1"/>
</dbReference>
<dbReference type="PIRSF" id="PIRSF000148">
    <property type="entry name" value="ASA_dh"/>
    <property type="match status" value="1"/>
</dbReference>
<dbReference type="HAMAP" id="MF_02121">
    <property type="entry name" value="ASADH"/>
    <property type="match status" value="1"/>
</dbReference>
<keyword evidence="13 15" id="KW-0486">Methionine biosynthesis</keyword>
<comment type="pathway">
    <text evidence="1 15">Amino-acid biosynthesis; L-methionine biosynthesis via de novo pathway; L-homoserine from L-aspartate: step 2/3.</text>
</comment>
<dbReference type="PANTHER" id="PTHR46278">
    <property type="entry name" value="DEHYDROGENASE, PUTATIVE-RELATED"/>
    <property type="match status" value="1"/>
</dbReference>
<feature type="binding site" evidence="15">
    <location>
        <position position="230"/>
    </location>
    <ligand>
        <name>substrate</name>
    </ligand>
</feature>
<keyword evidence="11 15" id="KW-0560">Oxidoreductase</keyword>
<comment type="subunit">
    <text evidence="5 15">Homodimer.</text>
</comment>
<feature type="binding site" evidence="15">
    <location>
        <begin position="12"/>
        <end position="15"/>
    </location>
    <ligand>
        <name>NADP(+)</name>
        <dbReference type="ChEBI" id="CHEBI:58349"/>
    </ligand>
</feature>
<evidence type="ECO:0000256" key="9">
    <source>
        <dbReference type="ARBA" id="ARBA00022857"/>
    </source>
</evidence>
<dbReference type="UniPathway" id="UPA00050">
    <property type="reaction ID" value="UER00463"/>
</dbReference>
<evidence type="ECO:0000256" key="3">
    <source>
        <dbReference type="ARBA" id="ARBA00005097"/>
    </source>
</evidence>
<comment type="caution">
    <text evidence="18">The sequence shown here is derived from an EMBL/GenBank/DDBJ whole genome shotgun (WGS) entry which is preliminary data.</text>
</comment>
<dbReference type="UniPathway" id="UPA00051">
    <property type="reaction ID" value="UER00464"/>
</dbReference>
<keyword evidence="9 15" id="KW-0521">NADP</keyword>
<dbReference type="GO" id="GO:0071266">
    <property type="term" value="P:'de novo' L-methionine biosynthetic process"/>
    <property type="evidence" value="ECO:0007669"/>
    <property type="project" value="UniProtKB-UniRule"/>
</dbReference>
<dbReference type="NCBIfam" id="TIGR01296">
    <property type="entry name" value="asd_B"/>
    <property type="match status" value="1"/>
</dbReference>
<reference evidence="18 19" key="1">
    <citation type="journal article" date="2017" name="Genome Announc.">
        <title>Draft Genome Sequence of Romboutsia weinsteinii sp. nov. Strain CCRI-19649(T) Isolated from Surface Water.</title>
        <authorList>
            <person name="Maheux A.F."/>
            <person name="Boudreau D.K."/>
            <person name="Berube E."/>
            <person name="Boissinot M."/>
            <person name="Cantin P."/>
            <person name="Raymond F."/>
            <person name="Corbeil J."/>
            <person name="Omar R.F."/>
            <person name="Bergeron M.G."/>
        </authorList>
    </citation>
    <scope>NUCLEOTIDE SEQUENCE [LARGE SCALE GENOMIC DNA]</scope>
    <source>
        <strain evidence="18 19">CCRI-19649</strain>
    </source>
</reference>
<accession>A0A371J156</accession>
<dbReference type="SUPFAM" id="SSF51735">
    <property type="entry name" value="NAD(P)-binding Rossmann-fold domains"/>
    <property type="match status" value="1"/>
</dbReference>
<evidence type="ECO:0000256" key="5">
    <source>
        <dbReference type="ARBA" id="ARBA00011738"/>
    </source>
</evidence>
<evidence type="ECO:0000256" key="13">
    <source>
        <dbReference type="ARBA" id="ARBA00023167"/>
    </source>
</evidence>
<dbReference type="Gene3D" id="3.40.50.720">
    <property type="entry name" value="NAD(P)-binding Rossmann-like Domain"/>
    <property type="match status" value="1"/>
</dbReference>
<dbReference type="Pfam" id="PF02774">
    <property type="entry name" value="Semialdhyde_dhC"/>
    <property type="match status" value="1"/>
</dbReference>
<dbReference type="GO" id="GO:0046983">
    <property type="term" value="F:protein dimerization activity"/>
    <property type="evidence" value="ECO:0007669"/>
    <property type="project" value="InterPro"/>
</dbReference>
<dbReference type="CDD" id="cd02316">
    <property type="entry name" value="VcASADH2_like_N"/>
    <property type="match status" value="1"/>
</dbReference>
<evidence type="ECO:0000256" key="1">
    <source>
        <dbReference type="ARBA" id="ARBA00005021"/>
    </source>
</evidence>
<evidence type="ECO:0000256" key="16">
    <source>
        <dbReference type="PIRSR" id="PIRSR000148-1"/>
    </source>
</evidence>
<evidence type="ECO:0000256" key="4">
    <source>
        <dbReference type="ARBA" id="ARBA00010584"/>
    </source>
</evidence>
<evidence type="ECO:0000256" key="10">
    <source>
        <dbReference type="ARBA" id="ARBA00022915"/>
    </source>
</evidence>
<keyword evidence="7 15" id="KW-0028">Amino-acid biosynthesis</keyword>
<evidence type="ECO:0000256" key="15">
    <source>
        <dbReference type="HAMAP-Rule" id="MF_02121"/>
    </source>
</evidence>
<dbReference type="Proteomes" id="UP000215694">
    <property type="component" value="Unassembled WGS sequence"/>
</dbReference>
<dbReference type="InterPro" id="IPR012280">
    <property type="entry name" value="Semialdhyde_DH_dimer_dom"/>
</dbReference>
<evidence type="ECO:0000256" key="11">
    <source>
        <dbReference type="ARBA" id="ARBA00023002"/>
    </source>
</evidence>
<sequence>MKKVNVAIVGATGMVGRTFLKVLEERNFPIENLYLFSSAKSAGSSVTFNGKEYIVEELNESSFDRDIQIALFSAGGEISKTYAPIAASKNVIVVDNSSYWRMNPEIPLVVPEVNPEAVKNHRGIIANPNCSTIQAVVPLKVLHDNYKMKRIVYSTYQAVSGSGVKGVDDLEKGVQGEPNKFYPHPIAYNCLPHIDDFTDNGYTKEELKMINETMKIFEDYNLKITATTVRVPVRNGHSESINVEFENPFELEELVHHMKSAPGVVVIDDVSNLKYPTAVECNDNDEVFVGRIRRDFSVDNGVNLWVVADNIRKGAATNTVQIAELLLSYNLV</sequence>
<evidence type="ECO:0000256" key="14">
    <source>
        <dbReference type="ARBA" id="ARBA00047891"/>
    </source>
</evidence>
<feature type="active site" description="Acyl-thioester intermediate" evidence="15 16">
    <location>
        <position position="130"/>
    </location>
</feature>
<comment type="catalytic activity">
    <reaction evidence="14 15">
        <text>L-aspartate 4-semialdehyde + phosphate + NADP(+) = 4-phospho-L-aspartate + NADPH + H(+)</text>
        <dbReference type="Rhea" id="RHEA:24284"/>
        <dbReference type="ChEBI" id="CHEBI:15378"/>
        <dbReference type="ChEBI" id="CHEBI:43474"/>
        <dbReference type="ChEBI" id="CHEBI:57535"/>
        <dbReference type="ChEBI" id="CHEBI:57783"/>
        <dbReference type="ChEBI" id="CHEBI:58349"/>
        <dbReference type="ChEBI" id="CHEBI:537519"/>
        <dbReference type="EC" id="1.2.1.11"/>
    </reaction>
</comment>
<feature type="domain" description="Semialdehyde dehydrogenase NAD-binding" evidence="17">
    <location>
        <begin position="5"/>
        <end position="121"/>
    </location>
</feature>
<name>A0A371J156_9FIRM</name>
<dbReference type="EC" id="1.2.1.11" evidence="6 15"/>
<dbReference type="AlphaFoldDB" id="A0A371J156"/>
<dbReference type="GO" id="GO:0019877">
    <property type="term" value="P:diaminopimelate biosynthetic process"/>
    <property type="evidence" value="ECO:0007669"/>
    <property type="project" value="UniProtKB-UniRule"/>
</dbReference>
<dbReference type="PANTHER" id="PTHR46278:SF2">
    <property type="entry name" value="ASPARTATE-SEMIALDEHYDE DEHYDROGENASE"/>
    <property type="match status" value="1"/>
</dbReference>
<evidence type="ECO:0000256" key="12">
    <source>
        <dbReference type="ARBA" id="ARBA00023154"/>
    </source>
</evidence>
<dbReference type="SUPFAM" id="SSF55347">
    <property type="entry name" value="Glyceraldehyde-3-phosphate dehydrogenase-like, C-terminal domain"/>
    <property type="match status" value="1"/>
</dbReference>
<comment type="similarity">
    <text evidence="4 15">Belongs to the aspartate-semialdehyde dehydrogenase family.</text>
</comment>
<dbReference type="EMBL" id="NOJY02000027">
    <property type="protein sequence ID" value="RDY26424.1"/>
    <property type="molecule type" value="Genomic_DNA"/>
</dbReference>
<evidence type="ECO:0000256" key="2">
    <source>
        <dbReference type="ARBA" id="ARBA00005076"/>
    </source>
</evidence>
<comment type="caution">
    <text evidence="15">Lacks conserved residue(s) required for the propagation of feature annotation.</text>
</comment>
<proteinExistence type="inferred from homology"/>
<dbReference type="UniPathway" id="UPA00034">
    <property type="reaction ID" value="UER00016"/>
</dbReference>